<proteinExistence type="inferred from homology"/>
<dbReference type="Proteomes" id="UP000276770">
    <property type="component" value="Unassembled WGS sequence"/>
</dbReference>
<keyword evidence="3 6" id="KW-1133">Transmembrane helix</keyword>
<feature type="transmembrane region" description="Helical" evidence="6">
    <location>
        <begin position="35"/>
        <end position="55"/>
    </location>
</feature>
<evidence type="ECO:0000256" key="3">
    <source>
        <dbReference type="ARBA" id="ARBA00022989"/>
    </source>
</evidence>
<comment type="subcellular location">
    <subcellularLocation>
        <location evidence="1">Membrane</location>
        <topology evidence="1">Multi-pass membrane protein</topology>
    </subcellularLocation>
</comment>
<comment type="similarity">
    <text evidence="5">Belongs to the bacteriophage holin family. Cp-1 holin subfamily.</text>
</comment>
<protein>
    <submittedName>
        <fullName evidence="7">Holin</fullName>
    </submittedName>
</protein>
<evidence type="ECO:0000313" key="8">
    <source>
        <dbReference type="Proteomes" id="UP000276770"/>
    </source>
</evidence>
<dbReference type="GO" id="GO:0016020">
    <property type="term" value="C:membrane"/>
    <property type="evidence" value="ECO:0007669"/>
    <property type="project" value="UniProtKB-SubCell"/>
</dbReference>
<name>A0A3L7K6S8_9BACI</name>
<evidence type="ECO:0000256" key="4">
    <source>
        <dbReference type="ARBA" id="ARBA00023136"/>
    </source>
</evidence>
<reference evidence="7 8" key="1">
    <citation type="submission" date="2018-10" db="EMBL/GenBank/DDBJ databases">
        <title>Falsibacillus sp. genome draft.</title>
        <authorList>
            <person name="Shi S."/>
        </authorList>
    </citation>
    <scope>NUCLEOTIDE SEQUENCE [LARGE SCALE GENOMIC DNA]</scope>
    <source>
        <strain evidence="7 8">GY 10110</strain>
    </source>
</reference>
<organism evidence="7 8">
    <name type="scientific">Falsibacillus albus</name>
    <dbReference type="NCBI Taxonomy" id="2478915"/>
    <lineage>
        <taxon>Bacteria</taxon>
        <taxon>Bacillati</taxon>
        <taxon>Bacillota</taxon>
        <taxon>Bacilli</taxon>
        <taxon>Bacillales</taxon>
        <taxon>Bacillaceae</taxon>
        <taxon>Falsibacillus</taxon>
    </lineage>
</organism>
<accession>A0A3L7K6S8</accession>
<gene>
    <name evidence="7" type="ORF">D9X91_00190</name>
</gene>
<dbReference type="AlphaFoldDB" id="A0A3L7K6S8"/>
<dbReference type="NCBIfam" id="TIGR01593">
    <property type="entry name" value="holin_tox_secr"/>
    <property type="match status" value="1"/>
</dbReference>
<keyword evidence="4 6" id="KW-0472">Membrane</keyword>
<dbReference type="EMBL" id="RCVZ01000001">
    <property type="protein sequence ID" value="RLQ97851.1"/>
    <property type="molecule type" value="Genomic_DNA"/>
</dbReference>
<evidence type="ECO:0000313" key="7">
    <source>
        <dbReference type="EMBL" id="RLQ97851.1"/>
    </source>
</evidence>
<evidence type="ECO:0000256" key="1">
    <source>
        <dbReference type="ARBA" id="ARBA00004141"/>
    </source>
</evidence>
<feature type="transmembrane region" description="Helical" evidence="6">
    <location>
        <begin position="5"/>
        <end position="23"/>
    </location>
</feature>
<evidence type="ECO:0000256" key="2">
    <source>
        <dbReference type="ARBA" id="ARBA00022692"/>
    </source>
</evidence>
<keyword evidence="2 6" id="KW-0812">Transmembrane</keyword>
<dbReference type="Pfam" id="PF05105">
    <property type="entry name" value="Phage_holin_4_1"/>
    <property type="match status" value="1"/>
</dbReference>
<evidence type="ECO:0000256" key="5">
    <source>
        <dbReference type="ARBA" id="ARBA00023600"/>
    </source>
</evidence>
<dbReference type="InterPro" id="IPR006480">
    <property type="entry name" value="Phage_holin_4_1"/>
</dbReference>
<sequence>MIPMLLVAVIIDYITGLIAGMINGELSSEVGFKGILRKIIIFSIVVAAHFIDVVLSTGEMIRNATVIFYLCNEILSILENAGKAGLPLPPSILEKIQALKNRSNNKE</sequence>
<keyword evidence="8" id="KW-1185">Reference proteome</keyword>
<comment type="caution">
    <text evidence="7">The sequence shown here is derived from an EMBL/GenBank/DDBJ whole genome shotgun (WGS) entry which is preliminary data.</text>
</comment>
<evidence type="ECO:0000256" key="6">
    <source>
        <dbReference type="SAM" id="Phobius"/>
    </source>
</evidence>